<keyword evidence="2" id="KW-0472">Membrane</keyword>
<feature type="signal peptide" evidence="3">
    <location>
        <begin position="1"/>
        <end position="21"/>
    </location>
</feature>
<keyword evidence="2" id="KW-0812">Transmembrane</keyword>
<accession>C0ILU5</accession>
<organism evidence="4">
    <name type="scientific">Hydractinia symbiolongicarpus</name>
    <name type="common">Hermit crab hydroid</name>
    <dbReference type="NCBI Taxonomy" id="13093"/>
    <lineage>
        <taxon>Eukaryota</taxon>
        <taxon>Metazoa</taxon>
        <taxon>Cnidaria</taxon>
        <taxon>Hydrozoa</taxon>
        <taxon>Hydroidolina</taxon>
        <taxon>Anthoathecata</taxon>
        <taxon>Filifera</taxon>
        <taxon>Hydractiniidae</taxon>
        <taxon>Hydractinia</taxon>
    </lineage>
</organism>
<evidence type="ECO:0000256" key="1">
    <source>
        <dbReference type="SAM" id="MobiDB-lite"/>
    </source>
</evidence>
<dbReference type="AlphaFoldDB" id="C0ILU5"/>
<evidence type="ECO:0008006" key="5">
    <source>
        <dbReference type="Google" id="ProtNLM"/>
    </source>
</evidence>
<evidence type="ECO:0000256" key="2">
    <source>
        <dbReference type="SAM" id="Phobius"/>
    </source>
</evidence>
<evidence type="ECO:0000256" key="3">
    <source>
        <dbReference type="SAM" id="SignalP"/>
    </source>
</evidence>
<feature type="region of interest" description="Disordered" evidence="1">
    <location>
        <begin position="433"/>
        <end position="463"/>
    </location>
</feature>
<protein>
    <recommendedName>
        <fullName evidence="5">Allorecognition 2</fullName>
    </recommendedName>
</protein>
<evidence type="ECO:0000313" key="4">
    <source>
        <dbReference type="EMBL" id="ABY62785.1"/>
    </source>
</evidence>
<name>C0ILU5_HYDSY</name>
<dbReference type="EMBL" id="EU219736">
    <property type="protein sequence ID" value="ABY62785.1"/>
    <property type="molecule type" value="Genomic_DNA"/>
</dbReference>
<reference evidence="4" key="1">
    <citation type="journal article" date="2009" name="Curr. Biol.">
        <title>A hypervariable invertebrate allodeterminant.</title>
        <authorList>
            <person name="Nicotra M.L."/>
            <person name="Powell A.E."/>
            <person name="Rosengarten R.D."/>
            <person name="Moreno M."/>
            <person name="Grimwood J."/>
            <person name="Lakkis F.G."/>
            <person name="Dellaporta S.L."/>
            <person name="Buss L.W."/>
        </authorList>
    </citation>
    <scope>NUCLEOTIDE SEQUENCE</scope>
</reference>
<proteinExistence type="predicted"/>
<sequence>MNTINGLKLFWFLCVIYCTSCLLVELAPQVNVIAGEDLNITYYFNDEVKNWYNLRIFADNVLLFEKEKYGTTVLHNTSYGDRLVITFQEYVQALLWINNMTYTDSKIMTFEYSSSPENSSIGHIKTTNTRFPVDVKGGPSICGALPSPVTYLKSRDQTTLSVFLCGHPTPEVIWKVDNRFLNGTVKEIDEETELFKYTLDFKNYLQPKKCSVKVSLMARGHSEEEQVFQSEIQYGAIISIKSLKRKMDCIFTEWTPKHVDKCSIYYEVEYRDRRNDVLWRENTTTNEAIFCSNVSASKVNSVWIRGVFLNEQNVYGDWYIHALSTNDQKKDHNILVAVSSAVGSFVVICVIVIIVISCKRKTSEPRKHQSTRFKSQSVTIKELEENENVEENNDYKDLNCLDISEETYSKLTPPKSRLHKARVQLRYSKGKIKSFKKHSTKSTHEYEVPPSLLANMSKDKTAD</sequence>
<keyword evidence="2" id="KW-1133">Transmembrane helix</keyword>
<feature type="chain" id="PRO_5002899070" description="Allorecognition 2" evidence="3">
    <location>
        <begin position="22"/>
        <end position="463"/>
    </location>
</feature>
<keyword evidence="3" id="KW-0732">Signal</keyword>
<feature type="transmembrane region" description="Helical" evidence="2">
    <location>
        <begin position="334"/>
        <end position="358"/>
    </location>
</feature>